<organism evidence="2 3">
    <name type="scientific">Pedobacter yulinensis</name>
    <dbReference type="NCBI Taxonomy" id="2126353"/>
    <lineage>
        <taxon>Bacteria</taxon>
        <taxon>Pseudomonadati</taxon>
        <taxon>Bacteroidota</taxon>
        <taxon>Sphingobacteriia</taxon>
        <taxon>Sphingobacteriales</taxon>
        <taxon>Sphingobacteriaceae</taxon>
        <taxon>Pedobacter</taxon>
    </lineage>
</organism>
<comment type="caution">
    <text evidence="2">The sequence shown here is derived from an EMBL/GenBank/DDBJ whole genome shotgun (WGS) entry which is preliminary data.</text>
</comment>
<evidence type="ECO:0000259" key="1">
    <source>
        <dbReference type="Pfam" id="PF12867"/>
    </source>
</evidence>
<dbReference type="Pfam" id="PF12867">
    <property type="entry name" value="DinB_2"/>
    <property type="match status" value="1"/>
</dbReference>
<name>A0A2T3HRQ8_9SPHI</name>
<evidence type="ECO:0000313" key="2">
    <source>
        <dbReference type="EMBL" id="PST85109.1"/>
    </source>
</evidence>
<evidence type="ECO:0000313" key="3">
    <source>
        <dbReference type="Proteomes" id="UP000240912"/>
    </source>
</evidence>
<dbReference type="AlphaFoldDB" id="A0A2T3HRQ8"/>
<keyword evidence="3" id="KW-1185">Reference proteome</keyword>
<accession>A0A2T3HRQ8</accession>
<dbReference type="Gene3D" id="1.20.120.450">
    <property type="entry name" value="dinb family like domain"/>
    <property type="match status" value="1"/>
</dbReference>
<dbReference type="GO" id="GO:0016787">
    <property type="term" value="F:hydrolase activity"/>
    <property type="evidence" value="ECO:0007669"/>
    <property type="project" value="UniProtKB-KW"/>
</dbReference>
<dbReference type="SUPFAM" id="SSF109854">
    <property type="entry name" value="DinB/YfiT-like putative metalloenzymes"/>
    <property type="match status" value="1"/>
</dbReference>
<dbReference type="NCBIfam" id="NF009807">
    <property type="entry name" value="PRK13291.1"/>
    <property type="match status" value="1"/>
</dbReference>
<sequence length="177" mass="20353">MTLPDPLRYPIGLHVFNPDAGPADINQWIADLAILPEQIEALIPTFNEDVLARRYRPGGWTLRQVIHHLPDSHLNAYTRFKLAITEKRPAIRPYDEQAWAETAEALHGDISLSVNLLRALHGRWVAFLNTLEPAAFDRLLYHPESKREFTVKELLSTYSWHGRHHLAHLRSGLQQGY</sequence>
<dbReference type="OrthoDB" id="9796039at2"/>
<reference evidence="2 3" key="1">
    <citation type="submission" date="2018-03" db="EMBL/GenBank/DDBJ databases">
        <authorList>
            <person name="Keele B.F."/>
        </authorList>
    </citation>
    <scope>NUCLEOTIDE SEQUENCE [LARGE SCALE GENOMIC DNA]</scope>
    <source>
        <strain evidence="2 3">YL28-9</strain>
    </source>
</reference>
<dbReference type="Proteomes" id="UP000240912">
    <property type="component" value="Unassembled WGS sequence"/>
</dbReference>
<keyword evidence="2" id="KW-0378">Hydrolase</keyword>
<protein>
    <submittedName>
        <fullName evidence="2">Putative metal-dependent hydrolase</fullName>
    </submittedName>
</protein>
<feature type="domain" description="DinB-like" evidence="1">
    <location>
        <begin position="37"/>
        <end position="168"/>
    </location>
</feature>
<dbReference type="InterPro" id="IPR024775">
    <property type="entry name" value="DinB-like"/>
</dbReference>
<dbReference type="InterPro" id="IPR034660">
    <property type="entry name" value="DinB/YfiT-like"/>
</dbReference>
<dbReference type="EMBL" id="PYLS01000001">
    <property type="protein sequence ID" value="PST85109.1"/>
    <property type="molecule type" value="Genomic_DNA"/>
</dbReference>
<gene>
    <name evidence="2" type="ORF">C7T94_03070</name>
</gene>
<proteinExistence type="predicted"/>
<dbReference type="RefSeq" id="WP_107213534.1">
    <property type="nucleotide sequence ID" value="NZ_KZ686268.1"/>
</dbReference>